<dbReference type="PANTHER" id="PTHR44858">
    <property type="entry name" value="TETRATRICOPEPTIDE REPEAT PROTEIN 6"/>
    <property type="match status" value="1"/>
</dbReference>
<gene>
    <name evidence="4" type="ORF">SAMN05660313_01058</name>
</gene>
<feature type="repeat" description="TPR" evidence="3">
    <location>
        <begin position="302"/>
        <end position="335"/>
    </location>
</feature>
<keyword evidence="5" id="KW-1185">Reference proteome</keyword>
<feature type="repeat" description="TPR" evidence="3">
    <location>
        <begin position="234"/>
        <end position="267"/>
    </location>
</feature>
<feature type="repeat" description="TPR" evidence="3">
    <location>
        <begin position="370"/>
        <end position="403"/>
    </location>
</feature>
<dbReference type="OrthoDB" id="9803982at2"/>
<dbReference type="InterPro" id="IPR011990">
    <property type="entry name" value="TPR-like_helical_dom_sf"/>
</dbReference>
<evidence type="ECO:0000313" key="4">
    <source>
        <dbReference type="EMBL" id="SFW28465.1"/>
    </source>
</evidence>
<organism evidence="4 5">
    <name type="scientific">Cellulophaga fucicola</name>
    <dbReference type="NCBI Taxonomy" id="76595"/>
    <lineage>
        <taxon>Bacteria</taxon>
        <taxon>Pseudomonadati</taxon>
        <taxon>Bacteroidota</taxon>
        <taxon>Flavobacteriia</taxon>
        <taxon>Flavobacteriales</taxon>
        <taxon>Flavobacteriaceae</taxon>
        <taxon>Cellulophaga</taxon>
    </lineage>
</organism>
<dbReference type="SMART" id="SM00028">
    <property type="entry name" value="TPR"/>
    <property type="match status" value="10"/>
</dbReference>
<dbReference type="PANTHER" id="PTHR44858:SF1">
    <property type="entry name" value="UDP-N-ACETYLGLUCOSAMINE--PEPTIDE N-ACETYLGLUCOSAMINYLTRANSFERASE SPINDLY-RELATED"/>
    <property type="match status" value="1"/>
</dbReference>
<dbReference type="InterPro" id="IPR019734">
    <property type="entry name" value="TPR_rpt"/>
</dbReference>
<evidence type="ECO:0000313" key="5">
    <source>
        <dbReference type="Proteomes" id="UP000183257"/>
    </source>
</evidence>
<dbReference type="AlphaFoldDB" id="A0A1K1MZJ8"/>
<dbReference type="Pfam" id="PF13174">
    <property type="entry name" value="TPR_6"/>
    <property type="match status" value="1"/>
</dbReference>
<dbReference type="RefSeq" id="WP_072302698.1">
    <property type="nucleotide sequence ID" value="NZ_FPIY01000001.1"/>
</dbReference>
<proteinExistence type="predicted"/>
<dbReference type="Gene3D" id="1.25.40.10">
    <property type="entry name" value="Tetratricopeptide repeat domain"/>
    <property type="match status" value="3"/>
</dbReference>
<dbReference type="Proteomes" id="UP000183257">
    <property type="component" value="Unassembled WGS sequence"/>
</dbReference>
<dbReference type="InterPro" id="IPR050498">
    <property type="entry name" value="Ycf3"/>
</dbReference>
<evidence type="ECO:0000256" key="1">
    <source>
        <dbReference type="ARBA" id="ARBA00022737"/>
    </source>
</evidence>
<evidence type="ECO:0000256" key="2">
    <source>
        <dbReference type="ARBA" id="ARBA00022803"/>
    </source>
</evidence>
<reference evidence="5" key="1">
    <citation type="submission" date="2016-11" db="EMBL/GenBank/DDBJ databases">
        <authorList>
            <person name="Varghese N."/>
            <person name="Submissions S."/>
        </authorList>
    </citation>
    <scope>NUCLEOTIDE SEQUENCE [LARGE SCALE GENOMIC DNA]</scope>
    <source>
        <strain evidence="5">DSM 24786</strain>
    </source>
</reference>
<keyword evidence="1" id="KW-0677">Repeat</keyword>
<name>A0A1K1MZJ8_9FLAO</name>
<dbReference type="SUPFAM" id="SSF48452">
    <property type="entry name" value="TPR-like"/>
    <property type="match status" value="1"/>
</dbReference>
<evidence type="ECO:0000256" key="3">
    <source>
        <dbReference type="PROSITE-ProRule" id="PRU00339"/>
    </source>
</evidence>
<dbReference type="Pfam" id="PF13181">
    <property type="entry name" value="TPR_8"/>
    <property type="match status" value="4"/>
</dbReference>
<protein>
    <submittedName>
        <fullName evidence="4">Tetratricopeptide repeat-containing protein</fullName>
    </submittedName>
</protein>
<feature type="repeat" description="TPR" evidence="3">
    <location>
        <begin position="98"/>
        <end position="131"/>
    </location>
</feature>
<keyword evidence="2 3" id="KW-0802">TPR repeat</keyword>
<dbReference type="PROSITE" id="PS50005">
    <property type="entry name" value="TPR"/>
    <property type="match status" value="4"/>
</dbReference>
<accession>A0A1K1MZJ8</accession>
<sequence length="466" mass="54362">MAFEAEERPDRPIAKFESMLKTDDVYFFDAEDFEDIIHHYLNNGKMSLAKKAIKIGLTQHPSTIELKLLEVEVHVFENNLELAESMLDSLQTIDSNNEEIYIQRANIFSKKDDHSTAIKLLEKALSLSEDAIDIHSLLGMEHLFMDNFEEAKKHFIQCVLFDEQDYASLYNIIYCFDFLEDYDGAIEFLNDYLEKNPYCEVAWHQLGKQYFAKKMYNEAINAFDFAIISDDTFVGAYFEKGKILERLKRYNEAIENYEFTIEIEDPSAFAYLRIGKCHEKLGNTELAKLNYYKTVHEDPLLDKGWLAITNFYMKQKDYLKAKEYITKAINIEEENLFYWEKNAYINEALGLIEEAEMAYQKMVDLGDCELKTWLLWSSLVLKKGDPHSAIQILQQALEFYPSNSDVLYKIAGAHMVLDQTIKAKEFLVKALKANTKKVAMFKLEFPQFKNNVWINNIILEFGNSSK</sequence>
<dbReference type="STRING" id="76595.SAMN05660313_01058"/>
<dbReference type="SUPFAM" id="SSF81901">
    <property type="entry name" value="HCP-like"/>
    <property type="match status" value="1"/>
</dbReference>
<dbReference type="Pfam" id="PF14559">
    <property type="entry name" value="TPR_19"/>
    <property type="match status" value="1"/>
</dbReference>
<dbReference type="EMBL" id="FPIY01000001">
    <property type="protein sequence ID" value="SFW28465.1"/>
    <property type="molecule type" value="Genomic_DNA"/>
</dbReference>